<reference evidence="2 3" key="1">
    <citation type="submission" date="2020-05" db="EMBL/GenBank/DDBJ databases">
        <title>Sulfurimonas marisnigri, sp. nov., and Sulfurimonas baltica, sp. nov., manganese oxide reducing chemolithoautotrophs of the class Epsilonproteobacteria isolated from the pelagic redoxclines of the Black and Baltic Seas and emended description of the genus Sulfurimonas.</title>
        <authorList>
            <person name="Henkel J.V."/>
            <person name="Laudan C."/>
            <person name="Werner J."/>
            <person name="Neu T."/>
            <person name="Plewe S."/>
            <person name="Sproer C."/>
            <person name="Bunk B."/>
            <person name="Schulz-Vogt H.N."/>
        </authorList>
    </citation>
    <scope>NUCLEOTIDE SEQUENCE [LARGE SCALE GENOMIC DNA]</scope>
    <source>
        <strain evidence="2 3">SoZ1</strain>
    </source>
</reference>
<dbReference type="Proteomes" id="UP000593836">
    <property type="component" value="Chromosome"/>
</dbReference>
<evidence type="ECO:0000313" key="2">
    <source>
        <dbReference type="EMBL" id="QOY55716.1"/>
    </source>
</evidence>
<dbReference type="RefSeq" id="WP_194367754.1">
    <property type="nucleotide sequence ID" value="NZ_CP054493.1"/>
</dbReference>
<dbReference type="AlphaFoldDB" id="A0A7S7M246"/>
<protein>
    <submittedName>
        <fullName evidence="2">Uncharacterized protein</fullName>
    </submittedName>
</protein>
<dbReference type="KEGG" id="smas:HUE87_05685"/>
<sequence length="217" mass="25713">MENNRTKMDDAFEMIEKMEEKFESMNVHSLLVVVGQTLHDTMDYSRLFNSFNSYMQFKNLYLDSKSSTLEEDLDNEAETEDKMMNEIYNQMLSHRREIEKTQMINVQQILRLQDMARRALEFAVEKSKTKAELLQCAKYIEFEIDDKDWANEIRKKAYAKNWSPSNSESSDTNNPVKPSSDFESFINENELDLMKHFSTKRPAAYEEFLKEEAEKDN</sequence>
<organism evidence="2 3">
    <name type="scientific">Candidatus Sulfurimonas marisnigri</name>
    <dbReference type="NCBI Taxonomy" id="2740405"/>
    <lineage>
        <taxon>Bacteria</taxon>
        <taxon>Pseudomonadati</taxon>
        <taxon>Campylobacterota</taxon>
        <taxon>Epsilonproteobacteria</taxon>
        <taxon>Campylobacterales</taxon>
        <taxon>Sulfurimonadaceae</taxon>
        <taxon>Sulfurimonas</taxon>
    </lineage>
</organism>
<name>A0A7S7M246_9BACT</name>
<dbReference type="EMBL" id="CP054493">
    <property type="protein sequence ID" value="QOY55716.1"/>
    <property type="molecule type" value="Genomic_DNA"/>
</dbReference>
<feature type="compositionally biased region" description="Polar residues" evidence="1">
    <location>
        <begin position="162"/>
        <end position="177"/>
    </location>
</feature>
<evidence type="ECO:0000256" key="1">
    <source>
        <dbReference type="SAM" id="MobiDB-lite"/>
    </source>
</evidence>
<evidence type="ECO:0000313" key="3">
    <source>
        <dbReference type="Proteomes" id="UP000593836"/>
    </source>
</evidence>
<feature type="region of interest" description="Disordered" evidence="1">
    <location>
        <begin position="161"/>
        <end position="182"/>
    </location>
</feature>
<proteinExistence type="predicted"/>
<gene>
    <name evidence="2" type="ORF">HUE87_05685</name>
</gene>
<accession>A0A7S7M246</accession>
<keyword evidence="3" id="KW-1185">Reference proteome</keyword>